<dbReference type="STRING" id="37659.GCA_000703125_01966"/>
<sequence>MSLFCYSEFYDYIYKKDIIIINCNSFNVKKKITMKDAKRQLDILCELHEKIKGYEGSAGFTLPNNIGKLVENCKVEIKKNNRFIRYLENQGANNGFETLLLKIGDEHISRAEKSIECIYKSNYMDIIYRSMKSGEICVVNSSEDNLRKVEKIEIAKGKKFCYEILEIDAINYFNKLKRKNSDIDIEGLIDYFCTIEGLDENSNNFIRAMISYPFEFMKCVNRYKRSKKPWTLEKYEEKLLKSIEKDSQSYI</sequence>
<proteinExistence type="predicted"/>
<reference evidence="1 2" key="1">
    <citation type="submission" date="2018-02" db="EMBL/GenBank/DDBJ databases">
        <title>Genomic Encyclopedia of Archaeal and Bacterial Type Strains, Phase II (KMG-II): from individual species to whole genera.</title>
        <authorList>
            <person name="Goeker M."/>
        </authorList>
    </citation>
    <scope>NUCLEOTIDE SEQUENCE [LARGE SCALE GENOMIC DNA]</scope>
    <source>
        <strain evidence="1 2">DSM 15099</strain>
    </source>
</reference>
<dbReference type="OrthoDB" id="1928514at2"/>
<dbReference type="RefSeq" id="WP_104409346.1">
    <property type="nucleotide sequence ID" value="NZ_PTIS01000003.1"/>
</dbReference>
<comment type="caution">
    <text evidence="1">The sequence shown here is derived from an EMBL/GenBank/DDBJ whole genome shotgun (WGS) entry which is preliminary data.</text>
</comment>
<dbReference type="EMBL" id="PTIS01000003">
    <property type="protein sequence ID" value="PPK48916.1"/>
    <property type="molecule type" value="Genomic_DNA"/>
</dbReference>
<dbReference type="Proteomes" id="UP000239863">
    <property type="component" value="Unassembled WGS sequence"/>
</dbReference>
<organism evidence="1 2">
    <name type="scientific">Clostridium algidicarnis DSM 15099</name>
    <dbReference type="NCBI Taxonomy" id="1121295"/>
    <lineage>
        <taxon>Bacteria</taxon>
        <taxon>Bacillati</taxon>
        <taxon>Bacillota</taxon>
        <taxon>Clostridia</taxon>
        <taxon>Eubacteriales</taxon>
        <taxon>Clostridiaceae</taxon>
        <taxon>Clostridium</taxon>
    </lineage>
</organism>
<dbReference type="AlphaFoldDB" id="A0A2S6FZA5"/>
<protein>
    <recommendedName>
        <fullName evidence="3">Spore coat protein CotS</fullName>
    </recommendedName>
</protein>
<dbReference type="Gene3D" id="3.90.1200.10">
    <property type="match status" value="1"/>
</dbReference>
<dbReference type="PANTHER" id="PTHR39179">
    <property type="entry name" value="SPORE COAT PROTEIN I"/>
    <property type="match status" value="1"/>
</dbReference>
<dbReference type="PANTHER" id="PTHR39179:SF1">
    <property type="entry name" value="SPORE COAT PROTEIN I"/>
    <property type="match status" value="1"/>
</dbReference>
<evidence type="ECO:0000313" key="1">
    <source>
        <dbReference type="EMBL" id="PPK48916.1"/>
    </source>
</evidence>
<evidence type="ECO:0000313" key="2">
    <source>
        <dbReference type="Proteomes" id="UP000239863"/>
    </source>
</evidence>
<dbReference type="GO" id="GO:0042601">
    <property type="term" value="C:endospore-forming forespore"/>
    <property type="evidence" value="ECO:0007669"/>
    <property type="project" value="TreeGrafter"/>
</dbReference>
<gene>
    <name evidence="1" type="ORF">BD821_10336</name>
</gene>
<name>A0A2S6FZA5_9CLOT</name>
<evidence type="ECO:0008006" key="3">
    <source>
        <dbReference type="Google" id="ProtNLM"/>
    </source>
</evidence>
<dbReference type="InterPro" id="IPR047175">
    <property type="entry name" value="CotS-like"/>
</dbReference>
<accession>A0A2S6FZA5</accession>